<dbReference type="SUPFAM" id="SSF48403">
    <property type="entry name" value="Ankyrin repeat"/>
    <property type="match status" value="1"/>
</dbReference>
<keyword evidence="1" id="KW-0040">ANK repeat</keyword>
<dbReference type="EMBL" id="KZ613486">
    <property type="protein sequence ID" value="PMD20064.1"/>
    <property type="molecule type" value="Genomic_DNA"/>
</dbReference>
<feature type="repeat" description="ANK" evidence="1">
    <location>
        <begin position="72"/>
        <end position="106"/>
    </location>
</feature>
<reference evidence="2 3" key="1">
    <citation type="submission" date="2016-05" db="EMBL/GenBank/DDBJ databases">
        <title>A degradative enzymes factory behind the ericoid mycorrhizal symbiosis.</title>
        <authorList>
            <consortium name="DOE Joint Genome Institute"/>
            <person name="Martino E."/>
            <person name="Morin E."/>
            <person name="Grelet G."/>
            <person name="Kuo A."/>
            <person name="Kohler A."/>
            <person name="Daghino S."/>
            <person name="Barry K."/>
            <person name="Choi C."/>
            <person name="Cichocki N."/>
            <person name="Clum A."/>
            <person name="Copeland A."/>
            <person name="Hainaut M."/>
            <person name="Haridas S."/>
            <person name="Labutti K."/>
            <person name="Lindquist E."/>
            <person name="Lipzen A."/>
            <person name="Khouja H.-R."/>
            <person name="Murat C."/>
            <person name="Ohm R."/>
            <person name="Olson A."/>
            <person name="Spatafora J."/>
            <person name="Veneault-Fourrey C."/>
            <person name="Henrissat B."/>
            <person name="Grigoriev I."/>
            <person name="Martin F."/>
            <person name="Perotto S."/>
        </authorList>
    </citation>
    <scope>NUCLEOTIDE SEQUENCE [LARGE SCALE GENOMIC DNA]</scope>
    <source>
        <strain evidence="2 3">UAMH 7357</strain>
    </source>
</reference>
<sequence>MNEMFDLLLGYCHYETPTILSKIQKSWIAAVIIVNTARARPSNSIHSAERSLLSVQYLLFLLPEIDLTIKSKGRNLLHLAVLVPQKRSEIIDVLLDKGVDILERSDSGGTIFHYLFRNRHTSVNKDLDICQRFIASGCDIEVVDNEGVSLMHVLFEDQSHRLPNYEDLMIEILEILLEAEEVNVNVKDRQGNTPLLQFLELRNGRRSTPLLLALDYQISEVAKSLVKEGPNVIVKCRDERQYTSPWRNVLWYACKNADKELVGTFLSKGLDINNAIQWVQVSPSGHSSKIRELGKCIEDRTSIGQSRIRPVFQ</sequence>
<protein>
    <submittedName>
        <fullName evidence="2">Ankyrin</fullName>
    </submittedName>
</protein>
<keyword evidence="3" id="KW-1185">Reference proteome</keyword>
<accession>A0A2J6Q1H9</accession>
<evidence type="ECO:0000313" key="3">
    <source>
        <dbReference type="Proteomes" id="UP000235672"/>
    </source>
</evidence>
<dbReference type="PANTHER" id="PTHR24118">
    <property type="entry name" value="POTE ANKYRIN DOMAIN"/>
    <property type="match status" value="1"/>
</dbReference>
<dbReference type="InterPro" id="IPR002110">
    <property type="entry name" value="Ankyrin_rpt"/>
</dbReference>
<dbReference type="PROSITE" id="PS50297">
    <property type="entry name" value="ANK_REP_REGION"/>
    <property type="match status" value="1"/>
</dbReference>
<dbReference type="PROSITE" id="PS50088">
    <property type="entry name" value="ANK_REPEAT"/>
    <property type="match status" value="1"/>
</dbReference>
<dbReference type="OrthoDB" id="194358at2759"/>
<evidence type="ECO:0000313" key="2">
    <source>
        <dbReference type="EMBL" id="PMD20064.1"/>
    </source>
</evidence>
<name>A0A2J6Q1H9_9HELO</name>
<dbReference type="InterPro" id="IPR036770">
    <property type="entry name" value="Ankyrin_rpt-contain_sf"/>
</dbReference>
<dbReference type="Gene3D" id="1.25.40.20">
    <property type="entry name" value="Ankyrin repeat-containing domain"/>
    <property type="match status" value="2"/>
</dbReference>
<evidence type="ECO:0000256" key="1">
    <source>
        <dbReference type="PROSITE-ProRule" id="PRU00023"/>
    </source>
</evidence>
<dbReference type="SMART" id="SM00248">
    <property type="entry name" value="ANK"/>
    <property type="match status" value="5"/>
</dbReference>
<organism evidence="2 3">
    <name type="scientific">Hyaloscypha hepaticicola</name>
    <dbReference type="NCBI Taxonomy" id="2082293"/>
    <lineage>
        <taxon>Eukaryota</taxon>
        <taxon>Fungi</taxon>
        <taxon>Dikarya</taxon>
        <taxon>Ascomycota</taxon>
        <taxon>Pezizomycotina</taxon>
        <taxon>Leotiomycetes</taxon>
        <taxon>Helotiales</taxon>
        <taxon>Hyaloscyphaceae</taxon>
        <taxon>Hyaloscypha</taxon>
    </lineage>
</organism>
<proteinExistence type="predicted"/>
<dbReference type="STRING" id="1745343.A0A2J6Q1H9"/>
<gene>
    <name evidence="2" type="ORF">NA56DRAFT_704867</name>
</gene>
<dbReference type="Proteomes" id="UP000235672">
    <property type="component" value="Unassembled WGS sequence"/>
</dbReference>
<dbReference type="AlphaFoldDB" id="A0A2J6Q1H9"/>
<dbReference type="PANTHER" id="PTHR24118:SF99">
    <property type="entry name" value="POTE ANKYRIN DOMAIN FAMILY MEMBER 3C-RELATED"/>
    <property type="match status" value="1"/>
</dbReference>